<evidence type="ECO:0000313" key="1">
    <source>
        <dbReference type="EMBL" id="OGL80006.1"/>
    </source>
</evidence>
<dbReference type="EMBL" id="MGEJ01000017">
    <property type="protein sequence ID" value="OGL80006.1"/>
    <property type="molecule type" value="Genomic_DNA"/>
</dbReference>
<dbReference type="Proteomes" id="UP000176897">
    <property type="component" value="Unassembled WGS sequence"/>
</dbReference>
<evidence type="ECO:0000313" key="2">
    <source>
        <dbReference type="Proteomes" id="UP000176897"/>
    </source>
</evidence>
<gene>
    <name evidence="1" type="ORF">A3B21_02450</name>
</gene>
<organism evidence="1 2">
    <name type="scientific">Candidatus Uhrbacteria bacterium RIFCSPLOWO2_01_FULL_47_24</name>
    <dbReference type="NCBI Taxonomy" id="1802401"/>
    <lineage>
        <taxon>Bacteria</taxon>
        <taxon>Candidatus Uhriibacteriota</taxon>
    </lineage>
</organism>
<name>A0A1F7UP15_9BACT</name>
<proteinExistence type="predicted"/>
<reference evidence="1 2" key="1">
    <citation type="journal article" date="2016" name="Nat. Commun.">
        <title>Thousands of microbial genomes shed light on interconnected biogeochemical processes in an aquifer system.</title>
        <authorList>
            <person name="Anantharaman K."/>
            <person name="Brown C.T."/>
            <person name="Hug L.A."/>
            <person name="Sharon I."/>
            <person name="Castelle C.J."/>
            <person name="Probst A.J."/>
            <person name="Thomas B.C."/>
            <person name="Singh A."/>
            <person name="Wilkins M.J."/>
            <person name="Karaoz U."/>
            <person name="Brodie E.L."/>
            <person name="Williams K.H."/>
            <person name="Hubbard S.S."/>
            <person name="Banfield J.F."/>
        </authorList>
    </citation>
    <scope>NUCLEOTIDE SEQUENCE [LARGE SCALE GENOMIC DNA]</scope>
</reference>
<dbReference type="STRING" id="1802401.A3B21_02450"/>
<dbReference type="AlphaFoldDB" id="A0A1F7UP15"/>
<evidence type="ECO:0008006" key="3">
    <source>
        <dbReference type="Google" id="ProtNLM"/>
    </source>
</evidence>
<accession>A0A1F7UP15</accession>
<sequence length="244" mass="28646">MLPQYKFNDTMQLPSYYDVISMFDSGAISSLDWRQLCYNKESPIFELFTMEFVNLLAEYLSQRVEAYYAMQKQQVLILEIGAGDGRLTHFLRLRLYTLIPGKVQIVATDSGLWKSIRPVFPVESLDYRKALKIYQPGIVLCSWMMYQRDWTAAIRAIPSVNEYVLIGEMDEGCCGHPYRTWGLSSFRDREISDKKDGNFTPLYEMNGFQRYNLDEISRYQICRSDWPDSRFHSKTVSFLRETKT</sequence>
<protein>
    <recommendedName>
        <fullName evidence="3">Methyltransferase</fullName>
    </recommendedName>
</protein>
<comment type="caution">
    <text evidence="1">The sequence shown here is derived from an EMBL/GenBank/DDBJ whole genome shotgun (WGS) entry which is preliminary data.</text>
</comment>